<sequence>MIQKRGKPYDLLVLEALRNRMTLEHKYHVRYVNLSKGYGGECCLDDRIDKIKHCIVLKDLSFTIGGVDVQLDTVIITSKEVILCEVKNYEGEFVYREESLYKLDSKIEIYNPLLRLPRSKLLLKQVLKELNYGHMPVEAVLVYVNPNFSLYEAPYFSHLVLPTNINSYFEQVEKNLEPLTHAHTILADKLCSLNQPKKYGNNLPQYEYEMLKKGMICLNCNSFIESLAPKHQSICCEQCGSREKVQEAIVRHVKEYQLLFPDRKVGVSAIKEWCGGMVPEKRIRQVSKKK</sequence>
<protein>
    <submittedName>
        <fullName evidence="2">Nuclease-related domain-containing protein</fullName>
    </submittedName>
</protein>
<name>A0A1I5X6U9_9LACT</name>
<dbReference type="Pfam" id="PF08378">
    <property type="entry name" value="NERD"/>
    <property type="match status" value="1"/>
</dbReference>
<keyword evidence="3" id="KW-1185">Reference proteome</keyword>
<reference evidence="2 3" key="1">
    <citation type="submission" date="2016-10" db="EMBL/GenBank/DDBJ databases">
        <authorList>
            <person name="de Groot N.N."/>
        </authorList>
    </citation>
    <scope>NUCLEOTIDE SEQUENCE [LARGE SCALE GENOMIC DNA]</scope>
    <source>
        <strain evidence="2 3">DSM 20581</strain>
    </source>
</reference>
<dbReference type="Proteomes" id="UP000199136">
    <property type="component" value="Unassembled WGS sequence"/>
</dbReference>
<dbReference type="AlphaFoldDB" id="A0A1I5X6U9"/>
<dbReference type="PROSITE" id="PS50965">
    <property type="entry name" value="NERD"/>
    <property type="match status" value="1"/>
</dbReference>
<gene>
    <name evidence="2" type="ORF">SAMN04488506_1234</name>
</gene>
<evidence type="ECO:0000259" key="1">
    <source>
        <dbReference type="PROSITE" id="PS50965"/>
    </source>
</evidence>
<feature type="domain" description="NERD" evidence="1">
    <location>
        <begin position="36"/>
        <end position="146"/>
    </location>
</feature>
<evidence type="ECO:0000313" key="3">
    <source>
        <dbReference type="Proteomes" id="UP000199136"/>
    </source>
</evidence>
<dbReference type="InterPro" id="IPR011528">
    <property type="entry name" value="NERD"/>
</dbReference>
<evidence type="ECO:0000313" key="2">
    <source>
        <dbReference type="EMBL" id="SFQ27715.1"/>
    </source>
</evidence>
<accession>A0A1I5X6U9</accession>
<organism evidence="2 3">
    <name type="scientific">Desemzia incerta</name>
    <dbReference type="NCBI Taxonomy" id="82801"/>
    <lineage>
        <taxon>Bacteria</taxon>
        <taxon>Bacillati</taxon>
        <taxon>Bacillota</taxon>
        <taxon>Bacilli</taxon>
        <taxon>Lactobacillales</taxon>
        <taxon>Carnobacteriaceae</taxon>
        <taxon>Desemzia</taxon>
    </lineage>
</organism>
<dbReference type="STRING" id="82801.SAMN04488506_1234"/>
<dbReference type="EMBL" id="FOXW01000004">
    <property type="protein sequence ID" value="SFQ27715.1"/>
    <property type="molecule type" value="Genomic_DNA"/>
</dbReference>
<proteinExistence type="predicted"/>